<comment type="similarity">
    <text evidence="3 6">Belongs to the MoeA family.</text>
</comment>
<feature type="transmembrane region" description="Helical" evidence="7">
    <location>
        <begin position="293"/>
        <end position="316"/>
    </location>
</feature>
<dbReference type="InterPro" id="IPR005110">
    <property type="entry name" value="MoeA_linker/N"/>
</dbReference>
<keyword evidence="7" id="KW-0472">Membrane</keyword>
<dbReference type="InterPro" id="IPR001453">
    <property type="entry name" value="MoaB/Mog_dom"/>
</dbReference>
<evidence type="ECO:0000256" key="2">
    <source>
        <dbReference type="ARBA" id="ARBA00005046"/>
    </source>
</evidence>
<feature type="domain" description="MoaB/Mog" evidence="8">
    <location>
        <begin position="179"/>
        <end position="318"/>
    </location>
</feature>
<dbReference type="SUPFAM" id="SSF63867">
    <property type="entry name" value="MoeA C-terminal domain-like"/>
    <property type="match status" value="1"/>
</dbReference>
<dbReference type="InterPro" id="IPR005111">
    <property type="entry name" value="MoeA_C_domain_IV"/>
</dbReference>
<dbReference type="AlphaFoldDB" id="A0A2D3WFI4"/>
<dbReference type="EMBL" id="DLUG01000127">
    <property type="protein sequence ID" value="DAB36474.1"/>
    <property type="molecule type" value="Genomic_DNA"/>
</dbReference>
<dbReference type="SUPFAM" id="SSF53218">
    <property type="entry name" value="Molybdenum cofactor biosynthesis proteins"/>
    <property type="match status" value="1"/>
</dbReference>
<dbReference type="CDD" id="cd00887">
    <property type="entry name" value="MoeA"/>
    <property type="match status" value="1"/>
</dbReference>
<dbReference type="InterPro" id="IPR036688">
    <property type="entry name" value="MoeA_C_domain_IV_sf"/>
</dbReference>
<dbReference type="PANTHER" id="PTHR10192:SF5">
    <property type="entry name" value="GEPHYRIN"/>
    <property type="match status" value="1"/>
</dbReference>
<proteinExistence type="inferred from homology"/>
<evidence type="ECO:0000256" key="1">
    <source>
        <dbReference type="ARBA" id="ARBA00002901"/>
    </source>
</evidence>
<dbReference type="GO" id="GO:0061599">
    <property type="term" value="F:molybdopterin molybdotransferase activity"/>
    <property type="evidence" value="ECO:0007669"/>
    <property type="project" value="UniProtKB-UniRule"/>
</dbReference>
<evidence type="ECO:0000256" key="6">
    <source>
        <dbReference type="RuleBase" id="RU365090"/>
    </source>
</evidence>
<keyword evidence="6" id="KW-0500">Molybdenum</keyword>
<sequence length="405" mass="44997">MNNTHFPPFDETLQALEASIDCEFGRENLFVADALGRILAVDIVAKENNPTHETASMDGYAIRFVDQQLGKLTISDYVPAGEEARNVVTKGQCVKTFTGTLMSEGSDTLIPIENVEVENDAIRITSAVSKGFAVRPIGENYKAGEVLIKKGTKIGFAQIGVMAELGMVQVEVFIRPRVAILSTGNEILDFGEPKTSHAQIHSSNHVTVEAILKQMHCETMRFKLIRDDRALIEQQLRQALRWSDIVVTTGGGSVGDFDYLQSILTDMKTQNIIDGSYMKPGRHIRVVKADHKYIYALPGFPYSASVCTFLFIAPLLRKMRAQNFALPTIKAYMGEAYKKRSKFVEFTACNLRFFEGQLVVDLEGKKEGSSAILNNLLDNPVLLRVEKDVQKIEKGETVDVVLLDL</sequence>
<comment type="function">
    <text evidence="1 6">Catalyzes the insertion of molybdate into adenylated molybdopterin with the concomitant release of AMP.</text>
</comment>
<accession>A0A2D3WFI4</accession>
<dbReference type="UniPathway" id="UPA00344"/>
<keyword evidence="4 6" id="KW-0501">Molybdenum cofactor biosynthesis</keyword>
<dbReference type="Gene3D" id="2.170.190.11">
    <property type="entry name" value="Molybdopterin biosynthesis moea protein, domain 3"/>
    <property type="match status" value="1"/>
</dbReference>
<evidence type="ECO:0000256" key="7">
    <source>
        <dbReference type="SAM" id="Phobius"/>
    </source>
</evidence>
<dbReference type="Proteomes" id="UP000231638">
    <property type="component" value="Unassembled WGS sequence"/>
</dbReference>
<dbReference type="PANTHER" id="PTHR10192">
    <property type="entry name" value="MOLYBDOPTERIN BIOSYNTHESIS PROTEIN"/>
    <property type="match status" value="1"/>
</dbReference>
<dbReference type="EC" id="2.10.1.1" evidence="6"/>
<dbReference type="Pfam" id="PF03454">
    <property type="entry name" value="MoeA_C"/>
    <property type="match status" value="1"/>
</dbReference>
<dbReference type="InterPro" id="IPR036425">
    <property type="entry name" value="MoaB/Mog-like_dom_sf"/>
</dbReference>
<comment type="pathway">
    <text evidence="2 6">Cofactor biosynthesis; molybdopterin biosynthesis.</text>
</comment>
<dbReference type="Gene3D" id="3.40.980.10">
    <property type="entry name" value="MoaB/Mog-like domain"/>
    <property type="match status" value="1"/>
</dbReference>
<evidence type="ECO:0000256" key="4">
    <source>
        <dbReference type="ARBA" id="ARBA00023150"/>
    </source>
</evidence>
<evidence type="ECO:0000259" key="8">
    <source>
        <dbReference type="SMART" id="SM00852"/>
    </source>
</evidence>
<dbReference type="Pfam" id="PF00994">
    <property type="entry name" value="MoCF_biosynth"/>
    <property type="match status" value="1"/>
</dbReference>
<keyword evidence="7" id="KW-0812">Transmembrane</keyword>
<evidence type="ECO:0000256" key="3">
    <source>
        <dbReference type="ARBA" id="ARBA00010763"/>
    </source>
</evidence>
<dbReference type="GO" id="GO:0006777">
    <property type="term" value="P:Mo-molybdopterin cofactor biosynthetic process"/>
    <property type="evidence" value="ECO:0007669"/>
    <property type="project" value="UniProtKB-UniRule"/>
</dbReference>
<reference evidence="9 10" key="1">
    <citation type="journal article" date="2017" name="Front. Microbiol.">
        <title>Comparative Genomic Analysis of the Class Epsilonproteobacteria and Proposed Reclassification to Epsilonbacteraeota (phyl. nov.).</title>
        <authorList>
            <person name="Waite D.W."/>
            <person name="Vanwonterghem I."/>
            <person name="Rinke C."/>
            <person name="Parks D.H."/>
            <person name="Zhang Y."/>
            <person name="Takai K."/>
            <person name="Sievert S.M."/>
            <person name="Simon J."/>
            <person name="Campbell B.J."/>
            <person name="Hanson T.E."/>
            <person name="Woyke T."/>
            <person name="Klotz M.G."/>
            <person name="Hugenholtz P."/>
        </authorList>
    </citation>
    <scope>NUCLEOTIDE SEQUENCE [LARGE SCALE GENOMIC DNA]</scope>
    <source>
        <strain evidence="9">UBA11420</strain>
    </source>
</reference>
<comment type="caution">
    <text evidence="9">The sequence shown here is derived from an EMBL/GenBank/DDBJ whole genome shotgun (WGS) entry which is preliminary data.</text>
</comment>
<evidence type="ECO:0000256" key="5">
    <source>
        <dbReference type="ARBA" id="ARBA00047317"/>
    </source>
</evidence>
<dbReference type="InterPro" id="IPR036135">
    <property type="entry name" value="MoeA_linker/N_sf"/>
</dbReference>
<dbReference type="GO" id="GO:0046872">
    <property type="term" value="F:metal ion binding"/>
    <property type="evidence" value="ECO:0007669"/>
    <property type="project" value="UniProtKB-UniRule"/>
</dbReference>
<dbReference type="InterPro" id="IPR038987">
    <property type="entry name" value="MoeA-like"/>
</dbReference>
<evidence type="ECO:0000313" key="9">
    <source>
        <dbReference type="EMBL" id="DAB36474.1"/>
    </source>
</evidence>
<dbReference type="SUPFAM" id="SSF63882">
    <property type="entry name" value="MoeA N-terminal region -like"/>
    <property type="match status" value="1"/>
</dbReference>
<dbReference type="SMART" id="SM00852">
    <property type="entry name" value="MoCF_biosynth"/>
    <property type="match status" value="1"/>
</dbReference>
<dbReference type="STRING" id="366522.GCA_001548055_00221"/>
<keyword evidence="7" id="KW-1133">Transmembrane helix</keyword>
<dbReference type="Gene3D" id="3.90.105.10">
    <property type="entry name" value="Molybdopterin biosynthesis moea protein, domain 2"/>
    <property type="match status" value="1"/>
</dbReference>
<evidence type="ECO:0000313" key="10">
    <source>
        <dbReference type="Proteomes" id="UP000231638"/>
    </source>
</evidence>
<comment type="cofactor">
    <cofactor evidence="6">
        <name>Mg(2+)</name>
        <dbReference type="ChEBI" id="CHEBI:18420"/>
    </cofactor>
</comment>
<protein>
    <recommendedName>
        <fullName evidence="6">Molybdopterin molybdenumtransferase</fullName>
        <ecNumber evidence="6">2.10.1.1</ecNumber>
    </recommendedName>
</protein>
<comment type="catalytic activity">
    <reaction evidence="5">
        <text>adenylyl-molybdopterin + molybdate = Mo-molybdopterin + AMP + H(+)</text>
        <dbReference type="Rhea" id="RHEA:35047"/>
        <dbReference type="ChEBI" id="CHEBI:15378"/>
        <dbReference type="ChEBI" id="CHEBI:36264"/>
        <dbReference type="ChEBI" id="CHEBI:62727"/>
        <dbReference type="ChEBI" id="CHEBI:71302"/>
        <dbReference type="ChEBI" id="CHEBI:456215"/>
        <dbReference type="EC" id="2.10.1.1"/>
    </reaction>
</comment>
<name>A0A2D3WFI4_9BACT</name>
<dbReference type="Pfam" id="PF03453">
    <property type="entry name" value="MoeA_N"/>
    <property type="match status" value="1"/>
</dbReference>
<keyword evidence="6 9" id="KW-0808">Transferase</keyword>
<keyword evidence="6" id="KW-0479">Metal-binding</keyword>
<keyword evidence="6" id="KW-0460">Magnesium</keyword>
<dbReference type="GO" id="GO:0005829">
    <property type="term" value="C:cytosol"/>
    <property type="evidence" value="ECO:0007669"/>
    <property type="project" value="TreeGrafter"/>
</dbReference>
<gene>
    <name evidence="9" type="ORF">CFH80_04685</name>
</gene>
<dbReference type="Gene3D" id="2.40.340.10">
    <property type="entry name" value="MoeA, C-terminal, domain IV"/>
    <property type="match status" value="1"/>
</dbReference>
<organism evidence="9 10">
    <name type="scientific">Sulfurospirillum cavolei</name>
    <dbReference type="NCBI Taxonomy" id="366522"/>
    <lineage>
        <taxon>Bacteria</taxon>
        <taxon>Pseudomonadati</taxon>
        <taxon>Campylobacterota</taxon>
        <taxon>Epsilonproteobacteria</taxon>
        <taxon>Campylobacterales</taxon>
        <taxon>Sulfurospirillaceae</taxon>
        <taxon>Sulfurospirillum</taxon>
    </lineage>
</organism>